<organism evidence="3 4">
    <name type="scientific">Mycena indigotica</name>
    <dbReference type="NCBI Taxonomy" id="2126181"/>
    <lineage>
        <taxon>Eukaryota</taxon>
        <taxon>Fungi</taxon>
        <taxon>Dikarya</taxon>
        <taxon>Basidiomycota</taxon>
        <taxon>Agaricomycotina</taxon>
        <taxon>Agaricomycetes</taxon>
        <taxon>Agaricomycetidae</taxon>
        <taxon>Agaricales</taxon>
        <taxon>Marasmiineae</taxon>
        <taxon>Mycenaceae</taxon>
        <taxon>Mycena</taxon>
    </lineage>
</organism>
<name>A0A8H6STE4_9AGAR</name>
<gene>
    <name evidence="3" type="ORF">MIND_00634500</name>
</gene>
<feature type="transmembrane region" description="Helical" evidence="2">
    <location>
        <begin position="210"/>
        <end position="232"/>
    </location>
</feature>
<dbReference type="GeneID" id="59345599"/>
<dbReference type="EMBL" id="JACAZF010000005">
    <property type="protein sequence ID" value="KAF7304032.1"/>
    <property type="molecule type" value="Genomic_DNA"/>
</dbReference>
<protein>
    <submittedName>
        <fullName evidence="3">Uncharacterized protein</fullName>
    </submittedName>
</protein>
<sequence>MAAQLSLPTIPEALGARLIGTGLDVLLLGLVSNQVCTYAAEYGSTDGVYLRLYVAGLASLVWAKSLVNLVYVWEKFITRFGDPTNVLPAISTYENRLVGSLAILVVTTVCYGQLYYIYRLYSLSRKNVYITATLTLILVAAFVLSFASATSFATLGVVGAQRTSKLVRAAYPLIIIGDISLSFITAYFLLRFRQNAFAATANKLTRLIVLVFQTAAPATIIAVVDCVLIYVLPSLSAIPSSFLMTLANLWAFSVMWTLNERNDRRARAADGHGQAATAVHTMVNANRAPTQKGHAVAESRPSHNREEKR</sequence>
<feature type="region of interest" description="Disordered" evidence="1">
    <location>
        <begin position="287"/>
        <end position="309"/>
    </location>
</feature>
<dbReference type="PANTHER" id="PTHR40465:SF1">
    <property type="entry name" value="DUF6534 DOMAIN-CONTAINING PROTEIN"/>
    <property type="match status" value="1"/>
</dbReference>
<keyword evidence="2" id="KW-0812">Transmembrane</keyword>
<feature type="transmembrane region" description="Helical" evidence="2">
    <location>
        <begin position="18"/>
        <end position="40"/>
    </location>
</feature>
<dbReference type="AlphaFoldDB" id="A0A8H6STE4"/>
<feature type="transmembrane region" description="Helical" evidence="2">
    <location>
        <begin position="52"/>
        <end position="73"/>
    </location>
</feature>
<keyword evidence="2" id="KW-1133">Transmembrane helix</keyword>
<feature type="compositionally biased region" description="Basic and acidic residues" evidence="1">
    <location>
        <begin position="295"/>
        <end position="309"/>
    </location>
</feature>
<evidence type="ECO:0000313" key="4">
    <source>
        <dbReference type="Proteomes" id="UP000636479"/>
    </source>
</evidence>
<comment type="caution">
    <text evidence="3">The sequence shown here is derived from an EMBL/GenBank/DDBJ whole genome shotgun (WGS) entry which is preliminary data.</text>
</comment>
<feature type="transmembrane region" description="Helical" evidence="2">
    <location>
        <begin position="128"/>
        <end position="149"/>
    </location>
</feature>
<feature type="transmembrane region" description="Helical" evidence="2">
    <location>
        <begin position="238"/>
        <end position="258"/>
    </location>
</feature>
<accession>A0A8H6STE4</accession>
<evidence type="ECO:0000256" key="2">
    <source>
        <dbReference type="SAM" id="Phobius"/>
    </source>
</evidence>
<feature type="transmembrane region" description="Helical" evidence="2">
    <location>
        <begin position="169"/>
        <end position="190"/>
    </location>
</feature>
<proteinExistence type="predicted"/>
<evidence type="ECO:0000313" key="3">
    <source>
        <dbReference type="EMBL" id="KAF7304032.1"/>
    </source>
</evidence>
<evidence type="ECO:0000256" key="1">
    <source>
        <dbReference type="SAM" id="MobiDB-lite"/>
    </source>
</evidence>
<dbReference type="PANTHER" id="PTHR40465">
    <property type="entry name" value="CHROMOSOME 1, WHOLE GENOME SHOTGUN SEQUENCE"/>
    <property type="match status" value="1"/>
</dbReference>
<keyword evidence="2" id="KW-0472">Membrane</keyword>
<feature type="transmembrane region" description="Helical" evidence="2">
    <location>
        <begin position="97"/>
        <end position="116"/>
    </location>
</feature>
<keyword evidence="4" id="KW-1185">Reference proteome</keyword>
<dbReference type="Proteomes" id="UP000636479">
    <property type="component" value="Unassembled WGS sequence"/>
</dbReference>
<reference evidence="3" key="1">
    <citation type="submission" date="2020-05" db="EMBL/GenBank/DDBJ databases">
        <title>Mycena genomes resolve the evolution of fungal bioluminescence.</title>
        <authorList>
            <person name="Tsai I.J."/>
        </authorList>
    </citation>
    <scope>NUCLEOTIDE SEQUENCE</scope>
    <source>
        <strain evidence="3">171206Taipei</strain>
    </source>
</reference>
<dbReference type="RefSeq" id="XP_037221004.1">
    <property type="nucleotide sequence ID" value="XM_037363083.1"/>
</dbReference>